<dbReference type="InterPro" id="IPR058533">
    <property type="entry name" value="Cation_efflux_TM"/>
</dbReference>
<evidence type="ECO:0000256" key="1">
    <source>
        <dbReference type="ARBA" id="ARBA00004141"/>
    </source>
</evidence>
<name>A0A381U3V5_9ZZZZ</name>
<gene>
    <name evidence="10" type="ORF">METZ01_LOCUS74841</name>
</gene>
<keyword evidence="4 8" id="KW-1133">Transmembrane helix</keyword>
<dbReference type="GO" id="GO:0006882">
    <property type="term" value="P:intracellular zinc ion homeostasis"/>
    <property type="evidence" value="ECO:0007669"/>
    <property type="project" value="InterPro"/>
</dbReference>
<dbReference type="PANTHER" id="PTHR45755:SF4">
    <property type="entry name" value="ZINC TRANSPORTER 7"/>
    <property type="match status" value="1"/>
</dbReference>
<feature type="domain" description="Cation efflux protein transmembrane" evidence="9">
    <location>
        <begin position="24"/>
        <end position="271"/>
    </location>
</feature>
<feature type="region of interest" description="Disordered" evidence="7">
    <location>
        <begin position="146"/>
        <end position="172"/>
    </location>
</feature>
<reference evidence="10" key="1">
    <citation type="submission" date="2018-05" db="EMBL/GenBank/DDBJ databases">
        <authorList>
            <person name="Lanie J.A."/>
            <person name="Ng W.-L."/>
            <person name="Kazmierczak K.M."/>
            <person name="Andrzejewski T.M."/>
            <person name="Davidsen T.M."/>
            <person name="Wayne K.J."/>
            <person name="Tettelin H."/>
            <person name="Glass J.I."/>
            <person name="Rusch D."/>
            <person name="Podicherti R."/>
            <person name="Tsui H.-C.T."/>
            <person name="Winkler M.E."/>
        </authorList>
    </citation>
    <scope>NUCLEOTIDE SEQUENCE</scope>
</reference>
<feature type="transmembrane region" description="Helical" evidence="8">
    <location>
        <begin position="84"/>
        <end position="104"/>
    </location>
</feature>
<organism evidence="10">
    <name type="scientific">marine metagenome</name>
    <dbReference type="NCBI Taxonomy" id="408172"/>
    <lineage>
        <taxon>unclassified sequences</taxon>
        <taxon>metagenomes</taxon>
        <taxon>ecological metagenomes</taxon>
    </lineage>
</organism>
<proteinExistence type="predicted"/>
<keyword evidence="5" id="KW-0406">Ion transport</keyword>
<evidence type="ECO:0000256" key="4">
    <source>
        <dbReference type="ARBA" id="ARBA00022989"/>
    </source>
</evidence>
<keyword evidence="6 8" id="KW-0472">Membrane</keyword>
<protein>
    <recommendedName>
        <fullName evidence="9">Cation efflux protein transmembrane domain-containing protein</fullName>
    </recommendedName>
</protein>
<accession>A0A381U3V5</accession>
<comment type="subcellular location">
    <subcellularLocation>
        <location evidence="1">Membrane</location>
        <topology evidence="1">Multi-pass membrane protein</topology>
    </subcellularLocation>
</comment>
<evidence type="ECO:0000256" key="5">
    <source>
        <dbReference type="ARBA" id="ARBA00023065"/>
    </source>
</evidence>
<feature type="compositionally biased region" description="Basic and acidic residues" evidence="7">
    <location>
        <begin position="155"/>
        <end position="172"/>
    </location>
</feature>
<feature type="transmembrane region" description="Helical" evidence="8">
    <location>
        <begin position="124"/>
        <end position="142"/>
    </location>
</feature>
<evidence type="ECO:0000256" key="7">
    <source>
        <dbReference type="SAM" id="MobiDB-lite"/>
    </source>
</evidence>
<dbReference type="InterPro" id="IPR027469">
    <property type="entry name" value="Cation_efflux_TMD_sf"/>
</dbReference>
<dbReference type="GO" id="GO:0005385">
    <property type="term" value="F:zinc ion transmembrane transporter activity"/>
    <property type="evidence" value="ECO:0007669"/>
    <property type="project" value="InterPro"/>
</dbReference>
<evidence type="ECO:0000259" key="9">
    <source>
        <dbReference type="Pfam" id="PF01545"/>
    </source>
</evidence>
<keyword evidence="3 8" id="KW-0812">Transmembrane</keyword>
<evidence type="ECO:0000256" key="6">
    <source>
        <dbReference type="ARBA" id="ARBA00023136"/>
    </source>
</evidence>
<dbReference type="NCBIfam" id="TIGR01297">
    <property type="entry name" value="CDF"/>
    <property type="match status" value="1"/>
</dbReference>
<dbReference type="InterPro" id="IPR002524">
    <property type="entry name" value="Cation_efflux"/>
</dbReference>
<keyword evidence="2" id="KW-0813">Transport</keyword>
<evidence type="ECO:0000256" key="8">
    <source>
        <dbReference type="SAM" id="Phobius"/>
    </source>
</evidence>
<evidence type="ECO:0000256" key="2">
    <source>
        <dbReference type="ARBA" id="ARBA00022448"/>
    </source>
</evidence>
<dbReference type="InterPro" id="IPR045316">
    <property type="entry name" value="Msc2-like"/>
</dbReference>
<dbReference type="AlphaFoldDB" id="A0A381U3V5"/>
<dbReference type="PANTHER" id="PTHR45755">
    <property type="match status" value="1"/>
</dbReference>
<dbReference type="GO" id="GO:0016020">
    <property type="term" value="C:membrane"/>
    <property type="evidence" value="ECO:0007669"/>
    <property type="project" value="UniProtKB-SubCell"/>
</dbReference>
<feature type="transmembrane region" description="Helical" evidence="8">
    <location>
        <begin position="246"/>
        <end position="264"/>
    </location>
</feature>
<dbReference type="EMBL" id="UINC01005543">
    <property type="protein sequence ID" value="SVA21987.1"/>
    <property type="molecule type" value="Genomic_DNA"/>
</dbReference>
<feature type="transmembrane region" description="Helical" evidence="8">
    <location>
        <begin position="212"/>
        <end position="234"/>
    </location>
</feature>
<dbReference type="Gene3D" id="1.20.1510.10">
    <property type="entry name" value="Cation efflux protein transmembrane domain"/>
    <property type="match status" value="1"/>
</dbReference>
<feature type="transmembrane region" description="Helical" evidence="8">
    <location>
        <begin position="24"/>
        <end position="43"/>
    </location>
</feature>
<evidence type="ECO:0000313" key="10">
    <source>
        <dbReference type="EMBL" id="SVA21987.1"/>
    </source>
</evidence>
<evidence type="ECO:0000256" key="3">
    <source>
        <dbReference type="ARBA" id="ARBA00022692"/>
    </source>
</evidence>
<dbReference type="SUPFAM" id="SSF161111">
    <property type="entry name" value="Cation efflux protein transmembrane domain-like"/>
    <property type="match status" value="1"/>
</dbReference>
<feature type="transmembrane region" description="Helical" evidence="8">
    <location>
        <begin position="55"/>
        <end position="72"/>
    </location>
</feature>
<dbReference type="Pfam" id="PF01545">
    <property type="entry name" value="Cation_efflux"/>
    <property type="match status" value="1"/>
</dbReference>
<dbReference type="NCBIfam" id="NF033827">
    <property type="entry name" value="CDF_efflux_DmeF"/>
    <property type="match status" value="1"/>
</dbReference>
<sequence length="274" mass="30430">MSSTHSHHHHHHDDDADSERKTRLVVVITVVMMVIEVSAGIFTKSMALLADGWHMGTHAAALGITLYAYYYVRTESKVKKKKDQVMALGGFASAIVLGLVALYIGWESIDKIINPADIKFKEAMVVAIIGLVVNIACANILGHDHHHGHHHHHHDHDEPKKKPKKTEPEENDRGTWSMVLDSYRKDWKVMLGKFEGVMTNPDDIEDLNRRGAYLHVLADALVSVMVILALLFGMLNPSAFSILDPLIGIVAGAVIARWAVGLLIDSRNQLLEIN</sequence>